<sequence>MGGARRSGSRKANGPITTGKCGLSVVARATSLGNIPSEKDCLLYKWRVLFENNTTVNYITSVPLLQTDTFEKEGTLKVYVVISNKVSQQNSSVSVKIKESTQEPCLHHKAIVEIGKPVEFEFLGLPATANFRHVTLKLMVSNNRRSFIISLPKTYEINRSSSIRGRCHVTVIIGLEKEDMVVFFRYWEW</sequence>
<dbReference type="EMBL" id="BMAW01026240">
    <property type="protein sequence ID" value="GFT96321.1"/>
    <property type="molecule type" value="Genomic_DNA"/>
</dbReference>
<evidence type="ECO:0000313" key="1">
    <source>
        <dbReference type="EMBL" id="GFT96321.1"/>
    </source>
</evidence>
<dbReference type="AlphaFoldDB" id="A0A8X6Q4V5"/>
<name>A0A8X6Q4V5_NEPPI</name>
<proteinExistence type="predicted"/>
<gene>
    <name evidence="1" type="ORF">NPIL_472641</name>
</gene>
<accession>A0A8X6Q4V5</accession>
<comment type="caution">
    <text evidence="1">The sequence shown here is derived from an EMBL/GenBank/DDBJ whole genome shotgun (WGS) entry which is preliminary data.</text>
</comment>
<dbReference type="OrthoDB" id="10609856at2759"/>
<reference evidence="1" key="1">
    <citation type="submission" date="2020-08" db="EMBL/GenBank/DDBJ databases">
        <title>Multicomponent nature underlies the extraordinary mechanical properties of spider dragline silk.</title>
        <authorList>
            <person name="Kono N."/>
            <person name="Nakamura H."/>
            <person name="Mori M."/>
            <person name="Yoshida Y."/>
            <person name="Ohtoshi R."/>
            <person name="Malay A.D."/>
            <person name="Moran D.A.P."/>
            <person name="Tomita M."/>
            <person name="Numata K."/>
            <person name="Arakawa K."/>
        </authorList>
    </citation>
    <scope>NUCLEOTIDE SEQUENCE</scope>
</reference>
<protein>
    <submittedName>
        <fullName evidence="1">Uncharacterized protein</fullName>
    </submittedName>
</protein>
<dbReference type="Proteomes" id="UP000887013">
    <property type="component" value="Unassembled WGS sequence"/>
</dbReference>
<evidence type="ECO:0000313" key="2">
    <source>
        <dbReference type="Proteomes" id="UP000887013"/>
    </source>
</evidence>
<organism evidence="1 2">
    <name type="scientific">Nephila pilipes</name>
    <name type="common">Giant wood spider</name>
    <name type="synonym">Nephila maculata</name>
    <dbReference type="NCBI Taxonomy" id="299642"/>
    <lineage>
        <taxon>Eukaryota</taxon>
        <taxon>Metazoa</taxon>
        <taxon>Ecdysozoa</taxon>
        <taxon>Arthropoda</taxon>
        <taxon>Chelicerata</taxon>
        <taxon>Arachnida</taxon>
        <taxon>Araneae</taxon>
        <taxon>Araneomorphae</taxon>
        <taxon>Entelegynae</taxon>
        <taxon>Araneoidea</taxon>
        <taxon>Nephilidae</taxon>
        <taxon>Nephila</taxon>
    </lineage>
</organism>
<keyword evidence="2" id="KW-1185">Reference proteome</keyword>